<dbReference type="AlphaFoldDB" id="W0I7H1"/>
<dbReference type="EMBL" id="CP006965">
    <property type="protein sequence ID" value="AHF80378.1"/>
    <property type="molecule type" value="Genomic_DNA"/>
</dbReference>
<dbReference type="GeneID" id="24905864"/>
<evidence type="ECO:0000313" key="2">
    <source>
        <dbReference type="EMBL" id="AHF80378.1"/>
    </source>
</evidence>
<proteinExistence type="predicted"/>
<dbReference type="KEGG" id="ths:TES1_0994"/>
<sequence>MIEIIEREYEVTDGLKLVLSNVNGDIKIKGYNGDTIKMRAEKKWGLLASEPKIKVKKEGNVLKIEAKYKKTFGIGLGGSSVNFDILVPKSIEVEKVGSVNGKISISNVNGVLKIGNVNGSIELENVEVSKVGNVNGPIKAVLRSVRNDVKISTVNGAIKVLLPREADVIISASTTNGRILAEGFENVTTSLTGTFGPKSFSAQLGSGKYSIKLSTVNGKIEIKLI</sequence>
<evidence type="ECO:0000313" key="3">
    <source>
        <dbReference type="Proteomes" id="UP000019027"/>
    </source>
</evidence>
<name>W0I7H1_9EURY</name>
<dbReference type="Proteomes" id="UP000019027">
    <property type="component" value="Chromosome"/>
</dbReference>
<keyword evidence="3" id="KW-1185">Reference proteome</keyword>
<dbReference type="STRING" id="582419.TES1_0994"/>
<accession>W0I7H1</accession>
<dbReference type="Pfam" id="PF13349">
    <property type="entry name" value="DUF4097"/>
    <property type="match status" value="1"/>
</dbReference>
<feature type="domain" description="DUF4097" evidence="1">
    <location>
        <begin position="96"/>
        <end position="222"/>
    </location>
</feature>
<dbReference type="RefSeq" id="WP_042680854.1">
    <property type="nucleotide sequence ID" value="NZ_CP006965.1"/>
</dbReference>
<reference evidence="2 3" key="1">
    <citation type="journal article" date="2014" name="Int. J. Syst. Evol. Microbiol.">
        <title>Thermococcus paralvinellae sp. nov. and Thermococcus cleftensis sp. nov. of hyperthermophilic heterotrophs from deep-sea hydrothermal vents.</title>
        <authorList>
            <person name="Hensley S.A."/>
            <person name="Jung J.H."/>
            <person name="Park C.S."/>
            <person name="Holden J.F."/>
        </authorList>
    </citation>
    <scope>NUCLEOTIDE SEQUENCE [LARGE SCALE GENOMIC DNA]</scope>
    <source>
        <strain evidence="2 3">ES1</strain>
    </source>
</reference>
<protein>
    <recommendedName>
        <fullName evidence="1">DUF4097 domain-containing protein</fullName>
    </recommendedName>
</protein>
<evidence type="ECO:0000259" key="1">
    <source>
        <dbReference type="Pfam" id="PF13349"/>
    </source>
</evidence>
<dbReference type="HOGENOM" id="CLU_1227712_0_0_2"/>
<gene>
    <name evidence="2" type="ORF">TES1_0994</name>
</gene>
<dbReference type="OrthoDB" id="95250at2157"/>
<dbReference type="InterPro" id="IPR025164">
    <property type="entry name" value="Toastrack_DUF4097"/>
</dbReference>
<organism evidence="2 3">
    <name type="scientific">Thermococcus paralvinellae</name>
    <dbReference type="NCBI Taxonomy" id="582419"/>
    <lineage>
        <taxon>Archaea</taxon>
        <taxon>Methanobacteriati</taxon>
        <taxon>Methanobacteriota</taxon>
        <taxon>Thermococci</taxon>
        <taxon>Thermococcales</taxon>
        <taxon>Thermococcaceae</taxon>
        <taxon>Thermococcus</taxon>
    </lineage>
</organism>